<keyword evidence="8" id="KW-1185">Reference proteome</keyword>
<dbReference type="InterPro" id="IPR013154">
    <property type="entry name" value="ADH-like_N"/>
</dbReference>
<protein>
    <recommendedName>
        <fullName evidence="9">Zn-dependent alcohol dehydrogenase</fullName>
    </recommendedName>
</protein>
<dbReference type="InterPro" id="IPR050129">
    <property type="entry name" value="Zn_alcohol_dh"/>
</dbReference>
<evidence type="ECO:0000256" key="2">
    <source>
        <dbReference type="ARBA" id="ARBA00022723"/>
    </source>
</evidence>
<reference evidence="7 8" key="1">
    <citation type="submission" date="2016-11" db="EMBL/GenBank/DDBJ databases">
        <title>Trade-off between light-utilization and light-protection in marine flavobacteria.</title>
        <authorList>
            <person name="Kumagai Y."/>
        </authorList>
    </citation>
    <scope>NUCLEOTIDE SEQUENCE [LARGE SCALE GENOMIC DNA]</scope>
    <source>
        <strain evidence="7 8">NBRC 107125</strain>
    </source>
</reference>
<evidence type="ECO:0000259" key="5">
    <source>
        <dbReference type="Pfam" id="PF08240"/>
    </source>
</evidence>
<sequence length="311" mass="32650">MKAVKVNNKKPVLVDVPEPSGDGVKVKVVSSSICGSDIHMMEMGFFGDHIIGHEFAGIAEDGRAVAIEPLGGCGQCGYCDEGQAIHCESGFSLMGVLGDGGMAEYVHVPASHLIALPTGLDVRIASLIEPLAVAVHGVDRARVREGDRVLIIGAGPIGLAVGAVLRARGIRYDMIARYDHQQRSAELLGAGLTASGHYDVVMDAVGSAGSLKDSVEWLKSLGRIGLVGIFWEPVALDPAFCGKEPELIPSAGYHCKSPSRSFDEAGSILHRYPDIAKALVTHRFPLDGVTEAFATAADRSAGAIKVVFDIG</sequence>
<dbReference type="InterPro" id="IPR031640">
    <property type="entry name" value="Glu_dehyd_C"/>
</dbReference>
<dbReference type="InterPro" id="IPR036291">
    <property type="entry name" value="NAD(P)-bd_dom_sf"/>
</dbReference>
<evidence type="ECO:0000313" key="8">
    <source>
        <dbReference type="Proteomes" id="UP000193450"/>
    </source>
</evidence>
<dbReference type="KEGG" id="osg:BST96_01790"/>
<name>A0A1X9N5D8_9GAMM</name>
<dbReference type="Pfam" id="PF16912">
    <property type="entry name" value="Glu_dehyd_C"/>
    <property type="match status" value="1"/>
</dbReference>
<dbReference type="InterPro" id="IPR011032">
    <property type="entry name" value="GroES-like_sf"/>
</dbReference>
<dbReference type="GO" id="GO:0046872">
    <property type="term" value="F:metal ion binding"/>
    <property type="evidence" value="ECO:0007669"/>
    <property type="project" value="UniProtKB-KW"/>
</dbReference>
<dbReference type="Pfam" id="PF08240">
    <property type="entry name" value="ADH_N"/>
    <property type="match status" value="1"/>
</dbReference>
<dbReference type="SUPFAM" id="SSF50129">
    <property type="entry name" value="GroES-like"/>
    <property type="match status" value="1"/>
</dbReference>
<feature type="domain" description="Alcohol dehydrogenase-like N-terminal" evidence="5">
    <location>
        <begin position="23"/>
        <end position="117"/>
    </location>
</feature>
<keyword evidence="4" id="KW-0560">Oxidoreductase</keyword>
<dbReference type="SUPFAM" id="SSF51735">
    <property type="entry name" value="NAD(P)-binding Rossmann-fold domains"/>
    <property type="match status" value="1"/>
</dbReference>
<dbReference type="Proteomes" id="UP000193450">
    <property type="component" value="Chromosome"/>
</dbReference>
<dbReference type="STRING" id="716816.BST96_01790"/>
<proteinExistence type="predicted"/>
<evidence type="ECO:0000256" key="1">
    <source>
        <dbReference type="ARBA" id="ARBA00001947"/>
    </source>
</evidence>
<evidence type="ECO:0000256" key="3">
    <source>
        <dbReference type="ARBA" id="ARBA00022833"/>
    </source>
</evidence>
<keyword evidence="3" id="KW-0862">Zinc</keyword>
<evidence type="ECO:0000313" key="7">
    <source>
        <dbReference type="EMBL" id="ARN72946.1"/>
    </source>
</evidence>
<evidence type="ECO:0000256" key="4">
    <source>
        <dbReference type="ARBA" id="ARBA00023002"/>
    </source>
</evidence>
<comment type="cofactor">
    <cofactor evidence="1">
        <name>Zn(2+)</name>
        <dbReference type="ChEBI" id="CHEBI:29105"/>
    </cofactor>
</comment>
<dbReference type="GO" id="GO:0016491">
    <property type="term" value="F:oxidoreductase activity"/>
    <property type="evidence" value="ECO:0007669"/>
    <property type="project" value="UniProtKB-KW"/>
</dbReference>
<dbReference type="Gene3D" id="3.40.50.720">
    <property type="entry name" value="NAD(P)-binding Rossmann-like Domain"/>
    <property type="match status" value="1"/>
</dbReference>
<dbReference type="PANTHER" id="PTHR43401:SF2">
    <property type="entry name" value="L-THREONINE 3-DEHYDROGENASE"/>
    <property type="match status" value="1"/>
</dbReference>
<accession>A0A1X9N5D8</accession>
<keyword evidence="2" id="KW-0479">Metal-binding</keyword>
<dbReference type="Gene3D" id="3.90.180.10">
    <property type="entry name" value="Medium-chain alcohol dehydrogenases, catalytic domain"/>
    <property type="match status" value="1"/>
</dbReference>
<evidence type="ECO:0000259" key="6">
    <source>
        <dbReference type="Pfam" id="PF16912"/>
    </source>
</evidence>
<feature type="domain" description="Glucose dehydrogenase C-terminal" evidence="6">
    <location>
        <begin position="124"/>
        <end position="309"/>
    </location>
</feature>
<dbReference type="PANTHER" id="PTHR43401">
    <property type="entry name" value="L-THREONINE 3-DEHYDROGENASE"/>
    <property type="match status" value="1"/>
</dbReference>
<dbReference type="AlphaFoldDB" id="A0A1X9N5D8"/>
<evidence type="ECO:0008006" key="9">
    <source>
        <dbReference type="Google" id="ProtNLM"/>
    </source>
</evidence>
<organism evidence="7 8">
    <name type="scientific">Oceanicoccus sagamiensis</name>
    <dbReference type="NCBI Taxonomy" id="716816"/>
    <lineage>
        <taxon>Bacteria</taxon>
        <taxon>Pseudomonadati</taxon>
        <taxon>Pseudomonadota</taxon>
        <taxon>Gammaproteobacteria</taxon>
        <taxon>Cellvibrionales</taxon>
        <taxon>Spongiibacteraceae</taxon>
        <taxon>Oceanicoccus</taxon>
    </lineage>
</organism>
<dbReference type="RefSeq" id="WP_169713864.1">
    <property type="nucleotide sequence ID" value="NZ_CP019343.1"/>
</dbReference>
<dbReference type="EMBL" id="CP019343">
    <property type="protein sequence ID" value="ARN72946.1"/>
    <property type="molecule type" value="Genomic_DNA"/>
</dbReference>
<gene>
    <name evidence="7" type="ORF">BST96_01790</name>
</gene>